<dbReference type="GO" id="GO:0016787">
    <property type="term" value="F:hydrolase activity"/>
    <property type="evidence" value="ECO:0007669"/>
    <property type="project" value="InterPro"/>
</dbReference>
<sequence length="344" mass="37042">MMAGWSKAAPSGAHTKPLKLMAGVAMLVLLTAPNFPSPSNPAGAADDVLAAMPAGLAGELDKLTVQPSALLDTGISSAEERNARIPFVNTSSGNARPFHAGSAGTATYRTALHCLTEAIYYEAANESMAGKRAVAQVILNRVAHPAYPSSICGVVYQGWTDPVCQFSYTCDGSLARRPLQHLWEQSGEVAKAALRGHVEQAVGTATHYHADYVLPYWAYRLEKVYAEGRHIFYRFPGQAGRSVRFSARWNAKEHYPVFDQQHRNTLDADRSDGMSEALPAHLQRIPSERRADNDIGGRMDPAAGWKLSIPDPVSASKSLQSALEQQHTQASASPEITAPGTPLP</sequence>
<reference evidence="3 4" key="1">
    <citation type="submission" date="2016-06" db="EMBL/GenBank/DDBJ databases">
        <title>Genome sequence of Porphyrobacter dokdonensis DSW-74.</title>
        <authorList>
            <person name="Kim J.F."/>
            <person name="Song J.Y."/>
        </authorList>
    </citation>
    <scope>NUCLEOTIDE SEQUENCE [LARGE SCALE GENOMIC DNA]</scope>
    <source>
        <strain evidence="3 4">DSW-74</strain>
    </source>
</reference>
<evidence type="ECO:0000256" key="1">
    <source>
        <dbReference type="SAM" id="MobiDB-lite"/>
    </source>
</evidence>
<feature type="domain" description="Cell wall hydrolase SleB" evidence="2">
    <location>
        <begin position="125"/>
        <end position="233"/>
    </location>
</feature>
<protein>
    <submittedName>
        <fullName evidence="3">SleB-like protein</fullName>
    </submittedName>
</protein>
<dbReference type="PATRIC" id="fig|1300349.4.peg.2502"/>
<dbReference type="Proteomes" id="UP000092484">
    <property type="component" value="Unassembled WGS sequence"/>
</dbReference>
<gene>
    <name evidence="3" type="ORF">I603_2512</name>
</gene>
<dbReference type="STRING" id="1300349.I603_2512"/>
<evidence type="ECO:0000313" key="4">
    <source>
        <dbReference type="Proteomes" id="UP000092484"/>
    </source>
</evidence>
<dbReference type="InterPro" id="IPR042047">
    <property type="entry name" value="SleB_dom1"/>
</dbReference>
<keyword evidence="4" id="KW-1185">Reference proteome</keyword>
<evidence type="ECO:0000259" key="2">
    <source>
        <dbReference type="Pfam" id="PF07486"/>
    </source>
</evidence>
<dbReference type="InterPro" id="IPR011105">
    <property type="entry name" value="Cell_wall_hydrolase_SleB"/>
</dbReference>
<dbReference type="Gene3D" id="1.10.10.2520">
    <property type="entry name" value="Cell wall hydrolase SleB, domain 1"/>
    <property type="match status" value="1"/>
</dbReference>
<accession>A0A1A7BCG7</accession>
<feature type="compositionally biased region" description="Basic and acidic residues" evidence="1">
    <location>
        <begin position="286"/>
        <end position="297"/>
    </location>
</feature>
<feature type="compositionally biased region" description="Polar residues" evidence="1">
    <location>
        <begin position="315"/>
        <end position="334"/>
    </location>
</feature>
<feature type="region of interest" description="Disordered" evidence="1">
    <location>
        <begin position="285"/>
        <end position="344"/>
    </location>
</feature>
<comment type="caution">
    <text evidence="3">The sequence shown here is derived from an EMBL/GenBank/DDBJ whole genome shotgun (WGS) entry which is preliminary data.</text>
</comment>
<name>A0A1A7BCG7_9SPHN</name>
<dbReference type="EMBL" id="LZYB01000007">
    <property type="protein sequence ID" value="OBV10194.1"/>
    <property type="molecule type" value="Genomic_DNA"/>
</dbReference>
<evidence type="ECO:0000313" key="3">
    <source>
        <dbReference type="EMBL" id="OBV10194.1"/>
    </source>
</evidence>
<proteinExistence type="predicted"/>
<organism evidence="3 4">
    <name type="scientific">Erythrobacter dokdonensis DSW-74</name>
    <dbReference type="NCBI Taxonomy" id="1300349"/>
    <lineage>
        <taxon>Bacteria</taxon>
        <taxon>Pseudomonadati</taxon>
        <taxon>Pseudomonadota</taxon>
        <taxon>Alphaproteobacteria</taxon>
        <taxon>Sphingomonadales</taxon>
        <taxon>Erythrobacteraceae</taxon>
        <taxon>Erythrobacter/Porphyrobacter group</taxon>
        <taxon>Erythrobacter</taxon>
    </lineage>
</organism>
<dbReference type="AlphaFoldDB" id="A0A1A7BCG7"/>
<dbReference type="Pfam" id="PF07486">
    <property type="entry name" value="Hydrolase_2"/>
    <property type="match status" value="1"/>
</dbReference>
<dbReference type="RefSeq" id="WP_084440100.1">
    <property type="nucleotide sequence ID" value="NZ_LZYB01000007.1"/>
</dbReference>